<accession>A0A7E5VHG5</accession>
<reference evidence="2" key="1">
    <citation type="submission" date="2025-08" db="UniProtKB">
        <authorList>
            <consortium name="RefSeq"/>
        </authorList>
    </citation>
    <scope>IDENTIFICATION</scope>
</reference>
<dbReference type="GeneID" id="113493856"/>
<dbReference type="KEGG" id="tnl:113493856"/>
<dbReference type="OrthoDB" id="7256229at2759"/>
<evidence type="ECO:0000313" key="2">
    <source>
        <dbReference type="RefSeq" id="XP_026727689.1"/>
    </source>
</evidence>
<sequence length="113" mass="13374">MYIRAKITGFTADRPHRMCVVCCVFKLQQTLFRIKMYRDANMNILLFLTIITASLQLVSPAPTHMQEFEMLMLNQLNKSWYKPKPPHEYPLKGEYPCEGGICRTETRRRLFKD</sequence>
<proteinExistence type="predicted"/>
<dbReference type="Proteomes" id="UP000322000">
    <property type="component" value="Chromosome 5"/>
</dbReference>
<dbReference type="InParanoid" id="A0A7E5VHG5"/>
<dbReference type="RefSeq" id="XP_026727689.1">
    <property type="nucleotide sequence ID" value="XM_026871888.1"/>
</dbReference>
<protein>
    <submittedName>
        <fullName evidence="2">Uncharacterized protein LOC113493856</fullName>
    </submittedName>
</protein>
<evidence type="ECO:0000313" key="1">
    <source>
        <dbReference type="Proteomes" id="UP000322000"/>
    </source>
</evidence>
<keyword evidence="1" id="KW-1185">Reference proteome</keyword>
<name>A0A7E5VHG5_TRINI</name>
<gene>
    <name evidence="2" type="primary">LOC113493856</name>
</gene>
<organism evidence="1 2">
    <name type="scientific">Trichoplusia ni</name>
    <name type="common">Cabbage looper</name>
    <dbReference type="NCBI Taxonomy" id="7111"/>
    <lineage>
        <taxon>Eukaryota</taxon>
        <taxon>Metazoa</taxon>
        <taxon>Ecdysozoa</taxon>
        <taxon>Arthropoda</taxon>
        <taxon>Hexapoda</taxon>
        <taxon>Insecta</taxon>
        <taxon>Pterygota</taxon>
        <taxon>Neoptera</taxon>
        <taxon>Endopterygota</taxon>
        <taxon>Lepidoptera</taxon>
        <taxon>Glossata</taxon>
        <taxon>Ditrysia</taxon>
        <taxon>Noctuoidea</taxon>
        <taxon>Noctuidae</taxon>
        <taxon>Plusiinae</taxon>
        <taxon>Trichoplusia</taxon>
    </lineage>
</organism>
<dbReference type="AlphaFoldDB" id="A0A7E5VHG5"/>